<proteinExistence type="predicted"/>
<organism evidence="1 2">
    <name type="scientific">Sulfidibacter corallicola</name>
    <dbReference type="NCBI Taxonomy" id="2818388"/>
    <lineage>
        <taxon>Bacteria</taxon>
        <taxon>Pseudomonadati</taxon>
        <taxon>Acidobacteriota</taxon>
        <taxon>Holophagae</taxon>
        <taxon>Acanthopleuribacterales</taxon>
        <taxon>Acanthopleuribacteraceae</taxon>
        <taxon>Sulfidibacter</taxon>
    </lineage>
</organism>
<dbReference type="AlphaFoldDB" id="A0A8A4TUS0"/>
<name>A0A8A4TUS0_SULCO</name>
<accession>A0A8A4TUS0</accession>
<dbReference type="RefSeq" id="WP_237379905.1">
    <property type="nucleotide sequence ID" value="NZ_CP071793.1"/>
</dbReference>
<dbReference type="KEGG" id="scor:J3U87_32220"/>
<sequence length="295" mass="33253">MWLGERRGYLIDWLTQKWVQVTGRRVNLKEDPWLAGPVGRTRGIGLDFFDKWATAEGFAVTRFTSGKGLLSRFTALAGPTFDADAVDPAIREFYERTADYDVDVWSEWRLAFKPFGFLVSVLFSRRLQQLNLPLSSLDTSWGMTSEILQVTEHTTGTLKANAWVRTLVKSRRITYVGSYSIVEPRNSSGPCVKTVFPLPNGNAIVVLRPEVKPDGSLVLVSSGSGLGDPGFYFTVHRANGTVKARFLRCFREHIHVYADGEGIVRADHTMSLWGFQCLHLHYRMRRKQARPAPVG</sequence>
<protein>
    <submittedName>
        <fullName evidence="1">Uncharacterized protein</fullName>
    </submittedName>
</protein>
<dbReference type="Proteomes" id="UP000663929">
    <property type="component" value="Chromosome"/>
</dbReference>
<evidence type="ECO:0000313" key="1">
    <source>
        <dbReference type="EMBL" id="QTD50275.1"/>
    </source>
</evidence>
<keyword evidence="2" id="KW-1185">Reference proteome</keyword>
<evidence type="ECO:0000313" key="2">
    <source>
        <dbReference type="Proteomes" id="UP000663929"/>
    </source>
</evidence>
<dbReference type="EMBL" id="CP071793">
    <property type="protein sequence ID" value="QTD50275.1"/>
    <property type="molecule type" value="Genomic_DNA"/>
</dbReference>
<gene>
    <name evidence="1" type="ORF">J3U87_32220</name>
</gene>
<reference evidence="1" key="1">
    <citation type="submission" date="2021-03" db="EMBL/GenBank/DDBJ databases">
        <title>Acanthopleuribacteraceae sp. M133.</title>
        <authorList>
            <person name="Wang G."/>
        </authorList>
    </citation>
    <scope>NUCLEOTIDE SEQUENCE</scope>
    <source>
        <strain evidence="1">M133</strain>
    </source>
</reference>